<name>A0AAD7I5Q7_9AGAR</name>
<dbReference type="Proteomes" id="UP001215598">
    <property type="component" value="Unassembled WGS sequence"/>
</dbReference>
<protein>
    <submittedName>
        <fullName evidence="2">Uncharacterized protein</fullName>
    </submittedName>
</protein>
<dbReference type="AlphaFoldDB" id="A0AAD7I5Q7"/>
<evidence type="ECO:0000313" key="3">
    <source>
        <dbReference type="Proteomes" id="UP001215598"/>
    </source>
</evidence>
<organism evidence="2 3">
    <name type="scientific">Mycena metata</name>
    <dbReference type="NCBI Taxonomy" id="1033252"/>
    <lineage>
        <taxon>Eukaryota</taxon>
        <taxon>Fungi</taxon>
        <taxon>Dikarya</taxon>
        <taxon>Basidiomycota</taxon>
        <taxon>Agaricomycotina</taxon>
        <taxon>Agaricomycetes</taxon>
        <taxon>Agaricomycetidae</taxon>
        <taxon>Agaricales</taxon>
        <taxon>Marasmiineae</taxon>
        <taxon>Mycenaceae</taxon>
        <taxon>Mycena</taxon>
    </lineage>
</organism>
<feature type="compositionally biased region" description="Basic residues" evidence="1">
    <location>
        <begin position="71"/>
        <end position="80"/>
    </location>
</feature>
<feature type="region of interest" description="Disordered" evidence="1">
    <location>
        <begin position="61"/>
        <end position="89"/>
    </location>
</feature>
<comment type="caution">
    <text evidence="2">The sequence shown here is derived from an EMBL/GenBank/DDBJ whole genome shotgun (WGS) entry which is preliminary data.</text>
</comment>
<sequence length="425" mass="47095">MSALGMSRALLCPHRCPYPPRRTLERCYSKAVAAAPKTIEELRKRLPLGCAVLPPRIPDLRLPPALTPPPPRRKRGRPKGPRVFGPKRTVSTLNPAHISTVDWITVPSQFDFALKFTLADPNFAAPVKAKADRKAKQSTFAYNPPRRDVPFPKDIGGGFLYYYVPPDPSPLRALLQSGIRLRPTTEADPALFATSTDLLDPLGLPWHIPVWQFVCASGAMFPDVASHLHAEGLLSPAQLEQVATGIDNAYWTPHHTLALFHRGQEFPVRFEDGVLKGVHVMCDADGVLKPLRLLYSPLYATPWTTTEEGEVTAPWKGVGLARFERSTDPAHLAAGQRFLRIRLTKILVPPTLVAGEERGEVDARAELVRPTEGALVITGAVGETNSHEVKVWEQPVDDLHWPASWKRNMRLVQRAALDALWEMAV</sequence>
<gene>
    <name evidence="2" type="ORF">B0H16DRAFT_150891</name>
</gene>
<reference evidence="2" key="1">
    <citation type="submission" date="2023-03" db="EMBL/GenBank/DDBJ databases">
        <title>Massive genome expansion in bonnet fungi (Mycena s.s.) driven by repeated elements and novel gene families across ecological guilds.</title>
        <authorList>
            <consortium name="Lawrence Berkeley National Laboratory"/>
            <person name="Harder C.B."/>
            <person name="Miyauchi S."/>
            <person name="Viragh M."/>
            <person name="Kuo A."/>
            <person name="Thoen E."/>
            <person name="Andreopoulos B."/>
            <person name="Lu D."/>
            <person name="Skrede I."/>
            <person name="Drula E."/>
            <person name="Henrissat B."/>
            <person name="Morin E."/>
            <person name="Kohler A."/>
            <person name="Barry K."/>
            <person name="LaButti K."/>
            <person name="Morin E."/>
            <person name="Salamov A."/>
            <person name="Lipzen A."/>
            <person name="Mereny Z."/>
            <person name="Hegedus B."/>
            <person name="Baldrian P."/>
            <person name="Stursova M."/>
            <person name="Weitz H."/>
            <person name="Taylor A."/>
            <person name="Grigoriev I.V."/>
            <person name="Nagy L.G."/>
            <person name="Martin F."/>
            <person name="Kauserud H."/>
        </authorList>
    </citation>
    <scope>NUCLEOTIDE SEQUENCE</scope>
    <source>
        <strain evidence="2">CBHHK182m</strain>
    </source>
</reference>
<keyword evidence="3" id="KW-1185">Reference proteome</keyword>
<accession>A0AAD7I5Q7</accession>
<dbReference type="EMBL" id="JARKIB010000130">
    <property type="protein sequence ID" value="KAJ7734819.1"/>
    <property type="molecule type" value="Genomic_DNA"/>
</dbReference>
<evidence type="ECO:0000313" key="2">
    <source>
        <dbReference type="EMBL" id="KAJ7734819.1"/>
    </source>
</evidence>
<evidence type="ECO:0000256" key="1">
    <source>
        <dbReference type="SAM" id="MobiDB-lite"/>
    </source>
</evidence>
<proteinExistence type="predicted"/>